<dbReference type="EMBL" id="WBUI01000031">
    <property type="protein sequence ID" value="KAB2929433.1"/>
    <property type="molecule type" value="Genomic_DNA"/>
</dbReference>
<protein>
    <recommendedName>
        <fullName evidence="3">Lipoprotein</fullName>
    </recommendedName>
</protein>
<organism evidence="1 2">
    <name type="scientific">Leptonema illini</name>
    <dbReference type="NCBI Taxonomy" id="183"/>
    <lineage>
        <taxon>Bacteria</taxon>
        <taxon>Pseudomonadati</taxon>
        <taxon>Spirochaetota</taxon>
        <taxon>Spirochaetia</taxon>
        <taxon>Leptospirales</taxon>
        <taxon>Leptospiraceae</taxon>
        <taxon>Leptonema</taxon>
    </lineage>
</organism>
<accession>A0A833GXV5</accession>
<gene>
    <name evidence="1" type="ORF">F9K24_19860</name>
</gene>
<name>A0A833GXV5_9LEPT</name>
<dbReference type="AlphaFoldDB" id="A0A833GXV5"/>
<evidence type="ECO:0000313" key="2">
    <source>
        <dbReference type="Proteomes" id="UP000460298"/>
    </source>
</evidence>
<sequence length="117" mass="13270">MNRLLFPCILIGILLFASCSTTTLSRRYNGVQGQQEAVPIGMQKTSRIGVYLFVSVYPVYFDAGLDATMDEFTKKARQNRGRKVVIVQTDETYWWAILPPISFFITPVTTSVYGEVY</sequence>
<comment type="caution">
    <text evidence="1">The sequence shown here is derived from an EMBL/GenBank/DDBJ whole genome shotgun (WGS) entry which is preliminary data.</text>
</comment>
<dbReference type="OrthoDB" id="329843at2"/>
<proteinExistence type="predicted"/>
<evidence type="ECO:0000313" key="1">
    <source>
        <dbReference type="EMBL" id="KAB2929433.1"/>
    </source>
</evidence>
<dbReference type="RefSeq" id="WP_002769240.1">
    <property type="nucleotide sequence ID" value="NZ_JQDG01000009.1"/>
</dbReference>
<dbReference type="PROSITE" id="PS51257">
    <property type="entry name" value="PROKAR_LIPOPROTEIN"/>
    <property type="match status" value="1"/>
</dbReference>
<dbReference type="Proteomes" id="UP000460298">
    <property type="component" value="Unassembled WGS sequence"/>
</dbReference>
<reference evidence="1 2" key="1">
    <citation type="submission" date="2019-10" db="EMBL/GenBank/DDBJ databases">
        <title>Extracellular Electron Transfer in a Candidatus Methanoperedens spp. Enrichment Culture.</title>
        <authorList>
            <person name="Berger S."/>
            <person name="Rangel Shaw D."/>
            <person name="Berben T."/>
            <person name="In 'T Zandt M."/>
            <person name="Frank J."/>
            <person name="Reimann J."/>
            <person name="Jetten M.S.M."/>
            <person name="Welte C.U."/>
        </authorList>
    </citation>
    <scope>NUCLEOTIDE SEQUENCE [LARGE SCALE GENOMIC DNA]</scope>
    <source>
        <strain evidence="1">SB12</strain>
    </source>
</reference>
<evidence type="ECO:0008006" key="3">
    <source>
        <dbReference type="Google" id="ProtNLM"/>
    </source>
</evidence>